<dbReference type="SMART" id="SM00382">
    <property type="entry name" value="AAA"/>
    <property type="match status" value="1"/>
</dbReference>
<evidence type="ECO:0000256" key="9">
    <source>
        <dbReference type="ARBA" id="ARBA00022833"/>
    </source>
</evidence>
<dbReference type="InterPro" id="IPR047187">
    <property type="entry name" value="SF1_C_Upf1"/>
</dbReference>
<gene>
    <name evidence="17" type="ORF">METBISCDRAFT_449</name>
</gene>
<keyword evidence="9 15" id="KW-0862">Zinc</keyword>
<dbReference type="Pfam" id="PF09416">
    <property type="entry name" value="UPF1_Zn_bind"/>
    <property type="match status" value="1"/>
</dbReference>
<dbReference type="GO" id="GO:0008270">
    <property type="term" value="F:zinc ion binding"/>
    <property type="evidence" value="ECO:0007669"/>
    <property type="project" value="UniProtKB-UniRule"/>
</dbReference>
<comment type="catalytic activity">
    <reaction evidence="12">
        <text>ATP + H2O = ADP + phosphate + H(+)</text>
        <dbReference type="Rhea" id="RHEA:13065"/>
        <dbReference type="ChEBI" id="CHEBI:15377"/>
        <dbReference type="ChEBI" id="CHEBI:15378"/>
        <dbReference type="ChEBI" id="CHEBI:30616"/>
        <dbReference type="ChEBI" id="CHEBI:43474"/>
        <dbReference type="ChEBI" id="CHEBI:456216"/>
        <dbReference type="EC" id="3.6.4.12"/>
    </reaction>
    <physiologicalReaction direction="left-to-right" evidence="12">
        <dbReference type="Rhea" id="RHEA:13066"/>
    </physiologicalReaction>
</comment>
<proteinExistence type="inferred from homology"/>
<dbReference type="OrthoDB" id="6513042at2759"/>
<feature type="region of interest" description="C3H" evidence="15">
    <location>
        <begin position="2"/>
        <end position="34"/>
    </location>
</feature>
<dbReference type="InterPro" id="IPR041677">
    <property type="entry name" value="DNA2/NAM7_AAA_11"/>
</dbReference>
<evidence type="ECO:0000256" key="11">
    <source>
        <dbReference type="ARBA" id="ARBA00023161"/>
    </source>
</evidence>
<dbReference type="Proteomes" id="UP000268321">
    <property type="component" value="Unassembled WGS sequence"/>
</dbReference>
<evidence type="ECO:0000256" key="1">
    <source>
        <dbReference type="ARBA" id="ARBA00004496"/>
    </source>
</evidence>
<dbReference type="Pfam" id="PF13087">
    <property type="entry name" value="AAA_12"/>
    <property type="match status" value="1"/>
</dbReference>
<keyword evidence="3" id="KW-0963">Cytoplasm</keyword>
<dbReference type="AlphaFoldDB" id="A0A4P9ZG86"/>
<keyword evidence="11" id="KW-0866">Nonsense-mediated mRNA decay</keyword>
<dbReference type="PANTHER" id="PTHR10887:SF364">
    <property type="entry name" value="REGULATOR OF NONSENSE TRANSCRIPTS 1"/>
    <property type="match status" value="1"/>
</dbReference>
<dbReference type="GO" id="GO:0003724">
    <property type="term" value="F:RNA helicase activity"/>
    <property type="evidence" value="ECO:0007669"/>
    <property type="project" value="UniProtKB-EC"/>
</dbReference>
<comment type="catalytic activity">
    <reaction evidence="13">
        <text>ATP + H2O = ADP + phosphate + H(+)</text>
        <dbReference type="Rhea" id="RHEA:13065"/>
        <dbReference type="ChEBI" id="CHEBI:15377"/>
        <dbReference type="ChEBI" id="CHEBI:15378"/>
        <dbReference type="ChEBI" id="CHEBI:30616"/>
        <dbReference type="ChEBI" id="CHEBI:43474"/>
        <dbReference type="ChEBI" id="CHEBI:456216"/>
        <dbReference type="EC" id="3.6.4.13"/>
    </reaction>
    <physiologicalReaction direction="left-to-right" evidence="13">
        <dbReference type="Rhea" id="RHEA:13066"/>
    </physiologicalReaction>
</comment>
<dbReference type="InterPro" id="IPR018999">
    <property type="entry name" value="UPF1_CH/ZBD"/>
</dbReference>
<dbReference type="InterPro" id="IPR027417">
    <property type="entry name" value="P-loop_NTPase"/>
</dbReference>
<evidence type="ECO:0000256" key="6">
    <source>
        <dbReference type="ARBA" id="ARBA00022771"/>
    </source>
</evidence>
<keyword evidence="6 15" id="KW-0863">Zinc-finger</keyword>
<dbReference type="CDD" id="cd18039">
    <property type="entry name" value="DEXXQc_UPF1"/>
    <property type="match status" value="1"/>
</dbReference>
<evidence type="ECO:0000256" key="15">
    <source>
        <dbReference type="PROSITE-ProRule" id="PRU01341"/>
    </source>
</evidence>
<dbReference type="CDD" id="cd21400">
    <property type="entry name" value="ZBD_UPF1-like"/>
    <property type="match status" value="1"/>
</dbReference>
<comment type="function">
    <text evidence="14">RNA-dependent helicase required for nonsense-mediated decay (NMD) of aberrant mRNAs containing premature stop codons and modulates the expression level of normal mRNAs. Also capable of unwinding double-stranded DNA and translocating on single-stranded DNA.</text>
</comment>
<keyword evidence="10" id="KW-0067">ATP-binding</keyword>
<dbReference type="Pfam" id="PF18141">
    <property type="entry name" value="UPF1_1B_dom"/>
    <property type="match status" value="1"/>
</dbReference>
<feature type="region of interest" description="CC/SHH/C" evidence="15">
    <location>
        <begin position="16"/>
        <end position="44"/>
    </location>
</feature>
<evidence type="ECO:0000256" key="14">
    <source>
        <dbReference type="ARBA" id="ARBA00055561"/>
    </source>
</evidence>
<organism evidence="17 18">
    <name type="scientific">Metschnikowia bicuspidata</name>
    <dbReference type="NCBI Taxonomy" id="27322"/>
    <lineage>
        <taxon>Eukaryota</taxon>
        <taxon>Fungi</taxon>
        <taxon>Dikarya</taxon>
        <taxon>Ascomycota</taxon>
        <taxon>Saccharomycotina</taxon>
        <taxon>Pichiomycetes</taxon>
        <taxon>Metschnikowiaceae</taxon>
        <taxon>Metschnikowia</taxon>
    </lineage>
</organism>
<evidence type="ECO:0000313" key="18">
    <source>
        <dbReference type="Proteomes" id="UP000268321"/>
    </source>
</evidence>
<dbReference type="Gene3D" id="2.40.30.230">
    <property type="match status" value="1"/>
</dbReference>
<evidence type="ECO:0000256" key="12">
    <source>
        <dbReference type="ARBA" id="ARBA00048432"/>
    </source>
</evidence>
<dbReference type="SUPFAM" id="SSF52540">
    <property type="entry name" value="P-loop containing nucleoside triphosphate hydrolases"/>
    <property type="match status" value="1"/>
</dbReference>
<evidence type="ECO:0000256" key="13">
    <source>
        <dbReference type="ARBA" id="ARBA00049390"/>
    </source>
</evidence>
<dbReference type="InterPro" id="IPR040812">
    <property type="entry name" value="UPF1_1B_dom"/>
</dbReference>
<dbReference type="CDD" id="cd18808">
    <property type="entry name" value="SF1_C_Upf1"/>
    <property type="match status" value="1"/>
</dbReference>
<dbReference type="InterPro" id="IPR041679">
    <property type="entry name" value="DNA2/NAM7-like_C"/>
</dbReference>
<dbReference type="GO" id="GO:0005737">
    <property type="term" value="C:cytoplasm"/>
    <property type="evidence" value="ECO:0007669"/>
    <property type="project" value="UniProtKB-SubCell"/>
</dbReference>
<name>A0A4P9ZG86_9ASCO</name>
<dbReference type="Gene3D" id="3.40.50.300">
    <property type="entry name" value="P-loop containing nucleotide triphosphate hydrolases"/>
    <property type="match status" value="2"/>
</dbReference>
<evidence type="ECO:0000256" key="8">
    <source>
        <dbReference type="ARBA" id="ARBA00022806"/>
    </source>
</evidence>
<dbReference type="GO" id="GO:0003723">
    <property type="term" value="F:RNA binding"/>
    <property type="evidence" value="ECO:0007669"/>
    <property type="project" value="InterPro"/>
</dbReference>
<evidence type="ECO:0000256" key="2">
    <source>
        <dbReference type="ARBA" id="ARBA00007913"/>
    </source>
</evidence>
<evidence type="ECO:0000256" key="3">
    <source>
        <dbReference type="ARBA" id="ARBA00022490"/>
    </source>
</evidence>
<dbReference type="FunFam" id="3.40.50.300:FF:000097">
    <property type="entry name" value="Regulator of nonsense transcripts 1"/>
    <property type="match status" value="1"/>
</dbReference>
<dbReference type="Pfam" id="PF13086">
    <property type="entry name" value="AAA_11"/>
    <property type="match status" value="2"/>
</dbReference>
<keyword evidence="5" id="KW-0547">Nucleotide-binding</keyword>
<evidence type="ECO:0000256" key="5">
    <source>
        <dbReference type="ARBA" id="ARBA00022741"/>
    </source>
</evidence>
<feature type="non-terminal residue" evidence="17">
    <location>
        <position position="1"/>
    </location>
</feature>
<keyword evidence="4 15" id="KW-0479">Metal-binding</keyword>
<feature type="domain" description="Upf1" evidence="16">
    <location>
        <begin position="1"/>
        <end position="148"/>
    </location>
</feature>
<evidence type="ECO:0000313" key="17">
    <source>
        <dbReference type="EMBL" id="RKP32096.1"/>
    </source>
</evidence>
<accession>A0A4P9ZG86</accession>
<dbReference type="PANTHER" id="PTHR10887">
    <property type="entry name" value="DNA2/NAM7 HELICASE FAMILY"/>
    <property type="match status" value="1"/>
</dbReference>
<evidence type="ECO:0000259" key="16">
    <source>
        <dbReference type="PROSITE" id="PS51997"/>
    </source>
</evidence>
<reference evidence="18" key="1">
    <citation type="journal article" date="2018" name="Nat. Microbiol.">
        <title>Leveraging single-cell genomics to expand the fungal tree of life.</title>
        <authorList>
            <person name="Ahrendt S.R."/>
            <person name="Quandt C.A."/>
            <person name="Ciobanu D."/>
            <person name="Clum A."/>
            <person name="Salamov A."/>
            <person name="Andreopoulos B."/>
            <person name="Cheng J.F."/>
            <person name="Woyke T."/>
            <person name="Pelin A."/>
            <person name="Henrissat B."/>
            <person name="Reynolds N.K."/>
            <person name="Benny G.L."/>
            <person name="Smith M.E."/>
            <person name="James T.Y."/>
            <person name="Grigoriev I.V."/>
        </authorList>
    </citation>
    <scope>NUCLEOTIDE SEQUENCE [LARGE SCALE GENOMIC DNA]</scope>
    <source>
        <strain evidence="18">Baker2002</strain>
    </source>
</reference>
<keyword evidence="8" id="KW-0347">Helicase</keyword>
<dbReference type="EMBL" id="ML004434">
    <property type="protein sequence ID" value="RKP32096.1"/>
    <property type="molecule type" value="Genomic_DNA"/>
</dbReference>
<dbReference type="InterPro" id="IPR003593">
    <property type="entry name" value="AAA+_ATPase"/>
</dbReference>
<dbReference type="GO" id="GO:0000184">
    <property type="term" value="P:nuclear-transcribed mRNA catabolic process, nonsense-mediated decay"/>
    <property type="evidence" value="ECO:0007669"/>
    <property type="project" value="UniProtKB-KW"/>
</dbReference>
<dbReference type="GO" id="GO:0016787">
    <property type="term" value="F:hydrolase activity"/>
    <property type="evidence" value="ECO:0007669"/>
    <property type="project" value="UniProtKB-KW"/>
</dbReference>
<evidence type="ECO:0000256" key="10">
    <source>
        <dbReference type="ARBA" id="ARBA00022840"/>
    </source>
</evidence>
<dbReference type="PROSITE" id="PS51997">
    <property type="entry name" value="UPF1_CH_RICH"/>
    <property type="match status" value="1"/>
</dbReference>
<protein>
    <submittedName>
        <fullName evidence="17">P-loop containing nucleoside triphosphate hydrolase protein</fullName>
    </submittedName>
</protein>
<evidence type="ECO:0000256" key="4">
    <source>
        <dbReference type="ARBA" id="ARBA00022723"/>
    </source>
</evidence>
<keyword evidence="7 17" id="KW-0378">Hydrolase</keyword>
<dbReference type="InterPro" id="IPR045055">
    <property type="entry name" value="DNA2/NAM7-like"/>
</dbReference>
<evidence type="ECO:0000256" key="7">
    <source>
        <dbReference type="ARBA" id="ARBA00022801"/>
    </source>
</evidence>
<feature type="region of interest" description="C4" evidence="15">
    <location>
        <begin position="62"/>
        <end position="92"/>
    </location>
</feature>
<dbReference type="GO" id="GO:0003678">
    <property type="term" value="F:DNA helicase activity"/>
    <property type="evidence" value="ECO:0007669"/>
    <property type="project" value="UniProtKB-EC"/>
</dbReference>
<comment type="subcellular location">
    <subcellularLocation>
        <location evidence="1">Cytoplasm</location>
    </subcellularLocation>
</comment>
<feature type="non-terminal residue" evidence="17">
    <location>
        <position position="798"/>
    </location>
</feature>
<keyword evidence="18" id="KW-1185">Reference proteome</keyword>
<sequence length="798" mass="89092">SCAYCGLQSAQAVVKCGICRRHFCNDAGTLTASHIVLHMIHSRHNCVVLQPSSPLGGETLECYKCEARNVFSLGFVAAKKDLMVVILCRLPCAQQRNIEWATDDWQPLVADRALLPWVAPFPTPEETTTARLVLADDVQRVEALWSRNCDVSLEDMSKATARPPLFPVLLRSKDCAIYHNLYVPLIDAESAADKAATESQTWEVSYMQWATDERNTHVAEFVLAPYESKGMHTYKGDRVTIHYRDIRASEADDWMGCGTLVHVPSPHNDNYVVRLNENQPPPPPASSGFAIEFMWLGVTHERMLKAVRKFALAHTSTSAFVYHTILGHEVKPVEFTTPLPASLSFLALAGLRPLNASQEAAVSAAIRKPLVLIQGPPGTGKSVTASAIVYHLSKSVESSILVCAPLNVAVDHITQKLYDLGLPVVRVYSQALEQESEAAMSDFSLYRQAKKLLLQKLQSRLARQEEGAHLPPEQAYKLKTQLWKAASKVLKLAQIVCCTCVGAQDFRLLKKTFRTVLIDESTQACEPEVMIPITKGAKQVILIGDHQQLGPVILDKDARKAGLSQSLYERMIALGHIPYRLQVQYRMHPALSEFPSNVFYEGSLQNGVVAMDREWPRLTFPWPVPSFPMMFWANYGKEELGSTGHSYLNRVEAMNVEKVINRLYMDGVKPSQIGVITPYEGQRAYLTTLIKNSRAADQAEPYDEIEIASVDAFQGREKDFIILSCVRANDQGFIGFLSDVRRLNVAITRARYGLLILGNPRLLSRNKLWRSLLVHYRERGCLVEGPLESLQLSTVLLN</sequence>
<comment type="similarity">
    <text evidence="2">Belongs to the DNA2/NAM7 helicase family.</text>
</comment>
<dbReference type="GO" id="GO:0005524">
    <property type="term" value="F:ATP binding"/>
    <property type="evidence" value="ECO:0007669"/>
    <property type="project" value="UniProtKB-KW"/>
</dbReference>